<dbReference type="AlphaFoldDB" id="A0A382RVB0"/>
<gene>
    <name evidence="2" type="ORF">METZ01_LOCUS353732</name>
</gene>
<sequence>DTGTLVLDSYDTGSAGELAYTPDFMHFEMSVNETDAQDLVLTNVGEPESILNYQIGVSPFSSVGGGPDQEGMIWTDSDLEINLNYEWIEISVDDNIVAFSDNDDAEGPFDIGFDFPFYGQDYDQYIISPNGWIGFGDDVNSWDNSTIPSSGAPRPAIFGFWDDLNPVNDNCNEYCAGNIYMHSNAERSVVSFDGVAHWWSGYPNSYYDFQFVLYPSGEIQLNYRSITGTHSATIGMQNGSGSAGLQVSFNDEYVHDELSVKFSKGPEWLSVSPMEGELEYGMSDNISVSANTEGISPGEYEGYITISSNGGTGNIPV</sequence>
<feature type="domain" description="BACON" evidence="1">
    <location>
        <begin position="259"/>
        <end position="317"/>
    </location>
</feature>
<protein>
    <recommendedName>
        <fullName evidence="1">BACON domain-containing protein</fullName>
    </recommendedName>
</protein>
<dbReference type="EMBL" id="UINC01124018">
    <property type="protein sequence ID" value="SVD00878.1"/>
    <property type="molecule type" value="Genomic_DNA"/>
</dbReference>
<feature type="non-terminal residue" evidence="2">
    <location>
        <position position="1"/>
    </location>
</feature>
<dbReference type="InterPro" id="IPR024361">
    <property type="entry name" value="BACON"/>
</dbReference>
<dbReference type="Pfam" id="PF19190">
    <property type="entry name" value="BACON_2"/>
    <property type="match status" value="1"/>
</dbReference>
<accession>A0A382RVB0</accession>
<reference evidence="2" key="1">
    <citation type="submission" date="2018-05" db="EMBL/GenBank/DDBJ databases">
        <authorList>
            <person name="Lanie J.A."/>
            <person name="Ng W.-L."/>
            <person name="Kazmierczak K.M."/>
            <person name="Andrzejewski T.M."/>
            <person name="Davidsen T.M."/>
            <person name="Wayne K.J."/>
            <person name="Tettelin H."/>
            <person name="Glass J.I."/>
            <person name="Rusch D."/>
            <person name="Podicherti R."/>
            <person name="Tsui H.-C.T."/>
            <person name="Winkler M.E."/>
        </authorList>
    </citation>
    <scope>NUCLEOTIDE SEQUENCE</scope>
</reference>
<organism evidence="2">
    <name type="scientific">marine metagenome</name>
    <dbReference type="NCBI Taxonomy" id="408172"/>
    <lineage>
        <taxon>unclassified sequences</taxon>
        <taxon>metagenomes</taxon>
        <taxon>ecological metagenomes</taxon>
    </lineage>
</organism>
<evidence type="ECO:0000313" key="2">
    <source>
        <dbReference type="EMBL" id="SVD00878.1"/>
    </source>
</evidence>
<evidence type="ECO:0000259" key="1">
    <source>
        <dbReference type="Pfam" id="PF19190"/>
    </source>
</evidence>
<name>A0A382RVB0_9ZZZZ</name>
<proteinExistence type="predicted"/>
<feature type="non-terminal residue" evidence="2">
    <location>
        <position position="317"/>
    </location>
</feature>